<feature type="region of interest" description="Disordered" evidence="1">
    <location>
        <begin position="1"/>
        <end position="31"/>
    </location>
</feature>
<dbReference type="VEuPathDB" id="ToxoDB:ENH_00069020"/>
<feature type="region of interest" description="Disordered" evidence="1">
    <location>
        <begin position="142"/>
        <end position="181"/>
    </location>
</feature>
<dbReference type="Proteomes" id="UP000030754">
    <property type="component" value="Unassembled WGS sequence"/>
</dbReference>
<feature type="transmembrane region" description="Helical" evidence="2">
    <location>
        <begin position="417"/>
        <end position="436"/>
    </location>
</feature>
<feature type="transmembrane region" description="Helical" evidence="2">
    <location>
        <begin position="295"/>
        <end position="315"/>
    </location>
</feature>
<feature type="compositionally biased region" description="Low complexity" evidence="1">
    <location>
        <begin position="6"/>
        <end position="19"/>
    </location>
</feature>
<evidence type="ECO:0000256" key="1">
    <source>
        <dbReference type="SAM" id="MobiDB-lite"/>
    </source>
</evidence>
<dbReference type="AlphaFoldDB" id="U6MJJ8"/>
<protein>
    <submittedName>
        <fullName evidence="3">Uncharacterized protein</fullName>
    </submittedName>
</protein>
<dbReference type="RefSeq" id="XP_013432879.1">
    <property type="nucleotide sequence ID" value="XM_013577425.1"/>
</dbReference>
<feature type="compositionally biased region" description="Basic and acidic residues" evidence="1">
    <location>
        <begin position="142"/>
        <end position="156"/>
    </location>
</feature>
<proteinExistence type="predicted"/>
<evidence type="ECO:0000313" key="4">
    <source>
        <dbReference type="Proteomes" id="UP000030754"/>
    </source>
</evidence>
<reference evidence="3" key="2">
    <citation type="submission" date="2013-10" db="EMBL/GenBank/DDBJ databases">
        <authorList>
            <person name="Aslett M."/>
        </authorList>
    </citation>
    <scope>NUCLEOTIDE SEQUENCE [LARGE SCALE GENOMIC DNA]</scope>
    <source>
        <strain evidence="3">Houghton</strain>
    </source>
</reference>
<feature type="transmembrane region" description="Helical" evidence="2">
    <location>
        <begin position="230"/>
        <end position="249"/>
    </location>
</feature>
<keyword evidence="2" id="KW-0812">Transmembrane</keyword>
<feature type="transmembrane region" description="Helical" evidence="2">
    <location>
        <begin position="261"/>
        <end position="283"/>
    </location>
</feature>
<gene>
    <name evidence="3" type="ORF">ENH_00069020</name>
</gene>
<keyword evidence="4" id="KW-1185">Reference proteome</keyword>
<reference evidence="3" key="1">
    <citation type="submission" date="2013-10" db="EMBL/GenBank/DDBJ databases">
        <title>Genomic analysis of the causative agents of coccidiosis in chickens.</title>
        <authorList>
            <person name="Reid A.J."/>
            <person name="Blake D."/>
            <person name="Billington K."/>
            <person name="Browne H."/>
            <person name="Dunn M."/>
            <person name="Hung S."/>
            <person name="Kawahara F."/>
            <person name="Miranda-Saavedra D."/>
            <person name="Mourier T."/>
            <person name="Nagra H."/>
            <person name="Otto T.D."/>
            <person name="Rawlings N."/>
            <person name="Sanchez A."/>
            <person name="Sanders M."/>
            <person name="Subramaniam C."/>
            <person name="Tay Y."/>
            <person name="Dear P."/>
            <person name="Doerig C."/>
            <person name="Gruber A."/>
            <person name="Parkinson J."/>
            <person name="Shirley M."/>
            <person name="Wan K.L."/>
            <person name="Berriman M."/>
            <person name="Tomley F."/>
            <person name="Pain A."/>
        </authorList>
    </citation>
    <scope>NUCLEOTIDE SEQUENCE [LARGE SCALE GENOMIC DNA]</scope>
    <source>
        <strain evidence="3">Houghton</strain>
    </source>
</reference>
<accession>U6MJJ8</accession>
<evidence type="ECO:0000313" key="3">
    <source>
        <dbReference type="EMBL" id="CDJ64412.1"/>
    </source>
</evidence>
<sequence length="591" mass="64756">MELLRPRGAAAPAAAGGPPATRPLRRSGTKRRMLIPIQKSSSNTAHPGAEDLVSLKDIECGGGEAPSGDETTPRRLPQTLQDTAANRLAVANLALNRGIQCERGSSQDTIVELGSSRGPAVAEMLPSAQRRIFYSILTHGAEDARSGNRGRPEGSRSNEMAEAGGVAEGEENPNSKRKDNPDVKASHVILAAQNKGSRESLTLCPLRYTDKSMEKEFAYNQERTARFRNVLAGLFASFLVVVDIILYTMAWHAGVFAHDVFVFRSSITFFVCCTIFCLSYAFSYRIPYVKGYLEYTSYFIATSAVVVHCVLVLWWKSSLYTQENFVKFAPSVSELFGMSFDSEDPPDKKDSSVYHFVVLFNELFMGISFQSTILIIYVLFDVLSPTRFFIVSRIQGLNTILGTIPFIYGATQLPETLLPNTATIVCICTISAAGFVGSYPMELRRRGLFFEWLSMKRAVANLLNIRRRAQKAAGSSSALDDIRSNLNQALEILTDMKANSGKFDVAAGVSQALTLVQESLFIFSTCKNLYITNVDEDLKDESFIKAFNIGGSQARNLLNAESAISSTVGGNSRVGGKFGQGLYTIHKELIG</sequence>
<feature type="transmembrane region" description="Helical" evidence="2">
    <location>
        <begin position="353"/>
        <end position="380"/>
    </location>
</feature>
<dbReference type="GeneID" id="25477035"/>
<keyword evidence="2" id="KW-1133">Transmembrane helix</keyword>
<dbReference type="EMBL" id="HG722949">
    <property type="protein sequence ID" value="CDJ64412.1"/>
    <property type="molecule type" value="Genomic_DNA"/>
</dbReference>
<dbReference type="OrthoDB" id="10295056at2759"/>
<name>U6MJJ8_9EIME</name>
<evidence type="ECO:0000256" key="2">
    <source>
        <dbReference type="SAM" id="Phobius"/>
    </source>
</evidence>
<keyword evidence="2" id="KW-0472">Membrane</keyword>
<feature type="transmembrane region" description="Helical" evidence="2">
    <location>
        <begin position="392"/>
        <end position="411"/>
    </location>
</feature>
<organism evidence="3 4">
    <name type="scientific">Eimeria necatrix</name>
    <dbReference type="NCBI Taxonomy" id="51315"/>
    <lineage>
        <taxon>Eukaryota</taxon>
        <taxon>Sar</taxon>
        <taxon>Alveolata</taxon>
        <taxon>Apicomplexa</taxon>
        <taxon>Conoidasida</taxon>
        <taxon>Coccidia</taxon>
        <taxon>Eucoccidiorida</taxon>
        <taxon>Eimeriorina</taxon>
        <taxon>Eimeriidae</taxon>
        <taxon>Eimeria</taxon>
    </lineage>
</organism>